<comment type="cofactor">
    <cofactor evidence="1">
        <name>Zn(2+)</name>
        <dbReference type="ChEBI" id="CHEBI:29105"/>
    </cofactor>
</comment>
<keyword evidence="9" id="KW-0539">Nucleus</keyword>
<evidence type="ECO:0000313" key="14">
    <source>
        <dbReference type="Proteomes" id="UP000242188"/>
    </source>
</evidence>
<dbReference type="Gene3D" id="3.30.1600.10">
    <property type="entry name" value="SIR2/SIRT2 'Small Domain"/>
    <property type="match status" value="1"/>
</dbReference>
<evidence type="ECO:0000256" key="6">
    <source>
        <dbReference type="ARBA" id="ARBA00022723"/>
    </source>
</evidence>
<dbReference type="SUPFAM" id="SSF52467">
    <property type="entry name" value="DHS-like NAD/FAD-binding domain"/>
    <property type="match status" value="1"/>
</dbReference>
<dbReference type="GO" id="GO:0002039">
    <property type="term" value="F:p53 binding"/>
    <property type="evidence" value="ECO:0007669"/>
    <property type="project" value="TreeGrafter"/>
</dbReference>
<evidence type="ECO:0000256" key="10">
    <source>
        <dbReference type="PROSITE-ProRule" id="PRU00236"/>
    </source>
</evidence>
<dbReference type="CDD" id="cd01408">
    <property type="entry name" value="SIRT1"/>
    <property type="match status" value="1"/>
</dbReference>
<gene>
    <name evidence="13" type="ORF">KP79_PYT06546</name>
</gene>
<feature type="compositionally biased region" description="Polar residues" evidence="11">
    <location>
        <begin position="530"/>
        <end position="553"/>
    </location>
</feature>
<keyword evidence="8" id="KW-0520">NAD</keyword>
<evidence type="ECO:0000256" key="1">
    <source>
        <dbReference type="ARBA" id="ARBA00001947"/>
    </source>
</evidence>
<dbReference type="PANTHER" id="PTHR11085">
    <property type="entry name" value="NAD-DEPENDENT PROTEIN DEACYLASE SIRTUIN-5, MITOCHONDRIAL-RELATED"/>
    <property type="match status" value="1"/>
</dbReference>
<dbReference type="AlphaFoldDB" id="A0A210Q377"/>
<keyword evidence="7 10" id="KW-0862">Zinc</keyword>
<organism evidence="13 14">
    <name type="scientific">Mizuhopecten yessoensis</name>
    <name type="common">Japanese scallop</name>
    <name type="synonym">Patinopecten yessoensis</name>
    <dbReference type="NCBI Taxonomy" id="6573"/>
    <lineage>
        <taxon>Eukaryota</taxon>
        <taxon>Metazoa</taxon>
        <taxon>Spiralia</taxon>
        <taxon>Lophotrochozoa</taxon>
        <taxon>Mollusca</taxon>
        <taxon>Bivalvia</taxon>
        <taxon>Autobranchia</taxon>
        <taxon>Pteriomorphia</taxon>
        <taxon>Pectinida</taxon>
        <taxon>Pectinoidea</taxon>
        <taxon>Pectinidae</taxon>
        <taxon>Mizuhopecten</taxon>
    </lineage>
</organism>
<dbReference type="Pfam" id="PF02146">
    <property type="entry name" value="SIR2"/>
    <property type="match status" value="1"/>
</dbReference>
<dbReference type="GO" id="GO:0005654">
    <property type="term" value="C:nucleoplasm"/>
    <property type="evidence" value="ECO:0007669"/>
    <property type="project" value="TreeGrafter"/>
</dbReference>
<dbReference type="GO" id="GO:0046872">
    <property type="term" value="F:metal ion binding"/>
    <property type="evidence" value="ECO:0007669"/>
    <property type="project" value="UniProtKB-KW"/>
</dbReference>
<evidence type="ECO:0000256" key="2">
    <source>
        <dbReference type="ARBA" id="ARBA00004123"/>
    </source>
</evidence>
<dbReference type="InterPro" id="IPR050134">
    <property type="entry name" value="NAD-dep_sirtuin_deacylases"/>
</dbReference>
<dbReference type="PROSITE" id="PS50305">
    <property type="entry name" value="SIRTUIN"/>
    <property type="match status" value="1"/>
</dbReference>
<evidence type="ECO:0000256" key="3">
    <source>
        <dbReference type="ARBA" id="ARBA00006924"/>
    </source>
</evidence>
<dbReference type="GO" id="GO:0017136">
    <property type="term" value="F:histone deacetylase activity, NAD-dependent"/>
    <property type="evidence" value="ECO:0007669"/>
    <property type="project" value="TreeGrafter"/>
</dbReference>
<dbReference type="FunFam" id="3.30.1600.10:FF:000013">
    <property type="entry name" value="NAD-dependent protein deacetylase sirtuin-1"/>
    <property type="match status" value="1"/>
</dbReference>
<feature type="binding site" evidence="10">
    <location>
        <position position="336"/>
    </location>
    <ligand>
        <name>Zn(2+)</name>
        <dbReference type="ChEBI" id="CHEBI:29105"/>
    </ligand>
</feature>
<dbReference type="InterPro" id="IPR029035">
    <property type="entry name" value="DHS-like_NAD/FAD-binding_dom"/>
</dbReference>
<name>A0A210Q377_MIZYE</name>
<dbReference type="GO" id="GO:0003714">
    <property type="term" value="F:transcription corepressor activity"/>
    <property type="evidence" value="ECO:0007669"/>
    <property type="project" value="TreeGrafter"/>
</dbReference>
<feature type="binding site" evidence="10">
    <location>
        <position position="333"/>
    </location>
    <ligand>
        <name>Zn(2+)</name>
        <dbReference type="ChEBI" id="CHEBI:29105"/>
    </ligand>
</feature>
<protein>
    <recommendedName>
        <fullName evidence="4">protein acetyllysine N-acetyltransferase</fullName>
        <ecNumber evidence="4">2.3.1.286</ecNumber>
    </recommendedName>
</protein>
<evidence type="ECO:0000256" key="5">
    <source>
        <dbReference type="ARBA" id="ARBA00022679"/>
    </source>
</evidence>
<accession>A0A210Q377</accession>
<dbReference type="PANTHER" id="PTHR11085:SF9">
    <property type="entry name" value="NAD-DEPENDENT PROTEIN DEACETYLASE SIRTUIN-1"/>
    <property type="match status" value="1"/>
</dbReference>
<dbReference type="STRING" id="6573.A0A210Q377"/>
<dbReference type="GO" id="GO:0005637">
    <property type="term" value="C:nuclear inner membrane"/>
    <property type="evidence" value="ECO:0007669"/>
    <property type="project" value="TreeGrafter"/>
</dbReference>
<dbReference type="Gene3D" id="3.40.50.1220">
    <property type="entry name" value="TPP-binding domain"/>
    <property type="match status" value="1"/>
</dbReference>
<feature type="region of interest" description="Disordered" evidence="11">
    <location>
        <begin position="576"/>
        <end position="648"/>
    </location>
</feature>
<dbReference type="GO" id="GO:0070403">
    <property type="term" value="F:NAD+ binding"/>
    <property type="evidence" value="ECO:0007669"/>
    <property type="project" value="InterPro"/>
</dbReference>
<evidence type="ECO:0000256" key="4">
    <source>
        <dbReference type="ARBA" id="ARBA00012928"/>
    </source>
</evidence>
<comment type="similarity">
    <text evidence="3">Belongs to the sirtuin family. Class I subfamily.</text>
</comment>
<dbReference type="EC" id="2.3.1.286" evidence="4"/>
<dbReference type="EMBL" id="NEDP02005157">
    <property type="protein sequence ID" value="OWF43165.1"/>
    <property type="molecule type" value="Genomic_DNA"/>
</dbReference>
<dbReference type="InterPro" id="IPR026591">
    <property type="entry name" value="Sirtuin_cat_small_dom_sf"/>
</dbReference>
<dbReference type="Proteomes" id="UP000242188">
    <property type="component" value="Unassembled WGS sequence"/>
</dbReference>
<keyword evidence="5" id="KW-0808">Transferase</keyword>
<evidence type="ECO:0000313" key="13">
    <source>
        <dbReference type="EMBL" id="OWF43165.1"/>
    </source>
</evidence>
<dbReference type="InterPro" id="IPR003000">
    <property type="entry name" value="Sirtuin"/>
</dbReference>
<feature type="active site" description="Proton acceptor" evidence="10">
    <location>
        <position position="301"/>
    </location>
</feature>
<sequence>MAEDVKILEEVPSKRQRIEPDSTSGDCDISCTFNIDSTEIRNGPGSHTKANNFNSSDIVNGNYDATRQDNFSGETTDQEHPVQNNIDQDNEVIADDSDNLSDVSDMSGLSEDAWQATSPGSMMWVQDQMMTGINPRVILNDLIMSDVLIPEDMDDFTLWKIIVNIMSEPPRRKKLPHVNTLEDVLHLLKTCSKIMVLTGAGVSVSCGIPDFRSRNGIYARLAVDFPDLPDPQAMFDIKYFRDDPRPFFKFAKEIYPGQFEPSKSHKFIKMLESQGKLLRNYTQNIDTLEQVAGITSVIQCHGSFANATCMVCKHKMKADDIKADIFKQVIPHCPKCPPEDITAVMKPDIVFFGESLPEEFHQQMAADKDKCDLLIVIGSSLKVRPVALIPNSLPPDVPQILINLEPLKNMNFDVELLGNCDTIMGELCKRLQWDGISSLSEPTMEEVTKGQLRTPPPYPVKDHVFFSEISTDKDVINVDNLDKKLNDIDESVTACDSSQVVANAPQDSVVAQSLVCDTNQVALDPPQDSDVGQSSDLNNITSPSEDQCSSQSQRVQFLQENVCSSASVVEQNSVESANALKHPQQKVTENDVEPDTSDPQQESEVSAPNPESTEKSVANTVRPGEGDATAPLCKNTVRPGEGDATAPLCKNTVRPGEGAAMAPLCKNTVRPGEGDATAPLCKNTVRPGEGDATAPLCKNTEVVTCSTEGDLKSDMEISRAFQQGPSCSNENSELEMMRSMWQPKRHDSLSKLLDENQFLYLAPCRYVFPGAEVYDSSDDEADEVQSSTSSSCCSIDSRLGDLDRVEKNDCGDIGMSTCDQPLECPQSTDMYVLQCSNRSLFSSVRVTMEQ</sequence>
<dbReference type="GO" id="GO:0033553">
    <property type="term" value="C:rDNA heterochromatin"/>
    <property type="evidence" value="ECO:0007669"/>
    <property type="project" value="TreeGrafter"/>
</dbReference>
<evidence type="ECO:0000256" key="9">
    <source>
        <dbReference type="ARBA" id="ARBA00023242"/>
    </source>
</evidence>
<feature type="domain" description="Deacetylase sirtuin-type" evidence="12">
    <location>
        <begin position="174"/>
        <end position="434"/>
    </location>
</feature>
<feature type="compositionally biased region" description="Polar residues" evidence="11">
    <location>
        <begin position="597"/>
        <end position="619"/>
    </location>
</feature>
<proteinExistence type="inferred from homology"/>
<dbReference type="OrthoDB" id="424302at2759"/>
<keyword evidence="6 10" id="KW-0479">Metal-binding</keyword>
<evidence type="ECO:0000256" key="7">
    <source>
        <dbReference type="ARBA" id="ARBA00022833"/>
    </source>
</evidence>
<evidence type="ECO:0000256" key="11">
    <source>
        <dbReference type="SAM" id="MobiDB-lite"/>
    </source>
</evidence>
<reference evidence="13 14" key="1">
    <citation type="journal article" date="2017" name="Nat. Ecol. Evol.">
        <title>Scallop genome provides insights into evolution of bilaterian karyotype and development.</title>
        <authorList>
            <person name="Wang S."/>
            <person name="Zhang J."/>
            <person name="Jiao W."/>
            <person name="Li J."/>
            <person name="Xun X."/>
            <person name="Sun Y."/>
            <person name="Guo X."/>
            <person name="Huan P."/>
            <person name="Dong B."/>
            <person name="Zhang L."/>
            <person name="Hu X."/>
            <person name="Sun X."/>
            <person name="Wang J."/>
            <person name="Zhao C."/>
            <person name="Wang Y."/>
            <person name="Wang D."/>
            <person name="Huang X."/>
            <person name="Wang R."/>
            <person name="Lv J."/>
            <person name="Li Y."/>
            <person name="Zhang Z."/>
            <person name="Liu B."/>
            <person name="Lu W."/>
            <person name="Hui Y."/>
            <person name="Liang J."/>
            <person name="Zhou Z."/>
            <person name="Hou R."/>
            <person name="Li X."/>
            <person name="Liu Y."/>
            <person name="Li H."/>
            <person name="Ning X."/>
            <person name="Lin Y."/>
            <person name="Zhao L."/>
            <person name="Xing Q."/>
            <person name="Dou J."/>
            <person name="Li Y."/>
            <person name="Mao J."/>
            <person name="Guo H."/>
            <person name="Dou H."/>
            <person name="Li T."/>
            <person name="Mu C."/>
            <person name="Jiang W."/>
            <person name="Fu Q."/>
            <person name="Fu X."/>
            <person name="Miao Y."/>
            <person name="Liu J."/>
            <person name="Yu Q."/>
            <person name="Li R."/>
            <person name="Liao H."/>
            <person name="Li X."/>
            <person name="Kong Y."/>
            <person name="Jiang Z."/>
            <person name="Chourrout D."/>
            <person name="Li R."/>
            <person name="Bao Z."/>
        </authorList>
    </citation>
    <scope>NUCLEOTIDE SEQUENCE [LARGE SCALE GENOMIC DNA]</scope>
    <source>
        <strain evidence="13 14">PY_sf001</strain>
    </source>
</reference>
<dbReference type="SMR" id="A0A210Q377"/>
<feature type="binding site" evidence="10">
    <location>
        <position position="312"/>
    </location>
    <ligand>
        <name>Zn(2+)</name>
        <dbReference type="ChEBI" id="CHEBI:29105"/>
    </ligand>
</feature>
<dbReference type="InterPro" id="IPR026590">
    <property type="entry name" value="Ssirtuin_cat_dom"/>
</dbReference>
<evidence type="ECO:0000256" key="8">
    <source>
        <dbReference type="ARBA" id="ARBA00023027"/>
    </source>
</evidence>
<evidence type="ECO:0000259" key="12">
    <source>
        <dbReference type="PROSITE" id="PS50305"/>
    </source>
</evidence>
<feature type="region of interest" description="Disordered" evidence="11">
    <location>
        <begin position="521"/>
        <end position="553"/>
    </location>
</feature>
<comment type="caution">
    <text evidence="13">The sequence shown here is derived from an EMBL/GenBank/DDBJ whole genome shotgun (WGS) entry which is preliminary data.</text>
</comment>
<comment type="subcellular location">
    <subcellularLocation>
        <location evidence="2">Nucleus</location>
    </subcellularLocation>
</comment>
<feature type="binding site" evidence="10">
    <location>
        <position position="309"/>
    </location>
    <ligand>
        <name>Zn(2+)</name>
        <dbReference type="ChEBI" id="CHEBI:29105"/>
    </ligand>
</feature>
<keyword evidence="14" id="KW-1185">Reference proteome</keyword>